<dbReference type="OrthoDB" id="2544694at2759"/>
<proteinExistence type="predicted"/>
<evidence type="ECO:0000313" key="2">
    <source>
        <dbReference type="Proteomes" id="UP000799302"/>
    </source>
</evidence>
<dbReference type="AlphaFoldDB" id="A0A6A6ULT8"/>
<keyword evidence="2" id="KW-1185">Reference proteome</keyword>
<evidence type="ECO:0000313" key="1">
    <source>
        <dbReference type="EMBL" id="KAF2672471.1"/>
    </source>
</evidence>
<dbReference type="Pfam" id="PF11578">
    <property type="entry name" value="DUF3237"/>
    <property type="match status" value="1"/>
</dbReference>
<protein>
    <submittedName>
        <fullName evidence="1">Uncharacterized protein</fullName>
    </submittedName>
</protein>
<name>A0A6A6ULT8_9PEZI</name>
<accession>A0A6A6ULT8</accession>
<sequence>MSGFPSLKPAFTVRAKIDPGWSVGSASRGTPLTVVPMVGGTVKSEPGFEPAVDAELHGVGYDYIRGDATGGHLRLDVRSQLKTKDGELVAMYYKGPMFTSPAVMRVLTHAEDMKTTEYGDSFMTFEFETGSEKYKELETMVFCAAGHFEISGEDTIVEYKVCQVVKG</sequence>
<dbReference type="Gene3D" id="2.40.160.20">
    <property type="match status" value="1"/>
</dbReference>
<organism evidence="1 2">
    <name type="scientific">Microthyrium microscopicum</name>
    <dbReference type="NCBI Taxonomy" id="703497"/>
    <lineage>
        <taxon>Eukaryota</taxon>
        <taxon>Fungi</taxon>
        <taxon>Dikarya</taxon>
        <taxon>Ascomycota</taxon>
        <taxon>Pezizomycotina</taxon>
        <taxon>Dothideomycetes</taxon>
        <taxon>Dothideomycetes incertae sedis</taxon>
        <taxon>Microthyriales</taxon>
        <taxon>Microthyriaceae</taxon>
        <taxon>Microthyrium</taxon>
    </lineage>
</organism>
<dbReference type="PANTHER" id="PTHR37315">
    <property type="entry name" value="UPF0311 PROTEIN BLR7842"/>
    <property type="match status" value="1"/>
</dbReference>
<dbReference type="Proteomes" id="UP000799302">
    <property type="component" value="Unassembled WGS sequence"/>
</dbReference>
<gene>
    <name evidence="1" type="ORF">BT63DRAFT_477234</name>
</gene>
<reference evidence="1" key="1">
    <citation type="journal article" date="2020" name="Stud. Mycol.">
        <title>101 Dothideomycetes genomes: a test case for predicting lifestyles and emergence of pathogens.</title>
        <authorList>
            <person name="Haridas S."/>
            <person name="Albert R."/>
            <person name="Binder M."/>
            <person name="Bloem J."/>
            <person name="Labutti K."/>
            <person name="Salamov A."/>
            <person name="Andreopoulos B."/>
            <person name="Baker S."/>
            <person name="Barry K."/>
            <person name="Bills G."/>
            <person name="Bluhm B."/>
            <person name="Cannon C."/>
            <person name="Castanera R."/>
            <person name="Culley D."/>
            <person name="Daum C."/>
            <person name="Ezra D."/>
            <person name="Gonzalez J."/>
            <person name="Henrissat B."/>
            <person name="Kuo A."/>
            <person name="Liang C."/>
            <person name="Lipzen A."/>
            <person name="Lutzoni F."/>
            <person name="Magnuson J."/>
            <person name="Mondo S."/>
            <person name="Nolan M."/>
            <person name="Ohm R."/>
            <person name="Pangilinan J."/>
            <person name="Park H.-J."/>
            <person name="Ramirez L."/>
            <person name="Alfaro M."/>
            <person name="Sun H."/>
            <person name="Tritt A."/>
            <person name="Yoshinaga Y."/>
            <person name="Zwiers L.-H."/>
            <person name="Turgeon B."/>
            <person name="Goodwin S."/>
            <person name="Spatafora J."/>
            <person name="Crous P."/>
            <person name="Grigoriev I."/>
        </authorList>
    </citation>
    <scope>NUCLEOTIDE SEQUENCE</scope>
    <source>
        <strain evidence="1">CBS 115976</strain>
    </source>
</reference>
<dbReference type="PANTHER" id="PTHR37315:SF1">
    <property type="entry name" value="UPF0311 PROTEIN BLR7842"/>
    <property type="match status" value="1"/>
</dbReference>
<dbReference type="EMBL" id="MU004232">
    <property type="protein sequence ID" value="KAF2672471.1"/>
    <property type="molecule type" value="Genomic_DNA"/>
</dbReference>
<dbReference type="InterPro" id="IPR020915">
    <property type="entry name" value="UPF0311"/>
</dbReference>